<evidence type="ECO:0000313" key="1">
    <source>
        <dbReference type="EMBL" id="KAJ7721256.1"/>
    </source>
</evidence>
<proteinExistence type="predicted"/>
<organism evidence="1 2">
    <name type="scientific">Mycena maculata</name>
    <dbReference type="NCBI Taxonomy" id="230809"/>
    <lineage>
        <taxon>Eukaryota</taxon>
        <taxon>Fungi</taxon>
        <taxon>Dikarya</taxon>
        <taxon>Basidiomycota</taxon>
        <taxon>Agaricomycotina</taxon>
        <taxon>Agaricomycetes</taxon>
        <taxon>Agaricomycetidae</taxon>
        <taxon>Agaricales</taxon>
        <taxon>Marasmiineae</taxon>
        <taxon>Mycenaceae</taxon>
        <taxon>Mycena</taxon>
    </lineage>
</organism>
<gene>
    <name evidence="1" type="ORF">DFH07DRAFT_760513</name>
</gene>
<reference evidence="1" key="1">
    <citation type="submission" date="2023-03" db="EMBL/GenBank/DDBJ databases">
        <title>Massive genome expansion in bonnet fungi (Mycena s.s.) driven by repeated elements and novel gene families across ecological guilds.</title>
        <authorList>
            <consortium name="Lawrence Berkeley National Laboratory"/>
            <person name="Harder C.B."/>
            <person name="Miyauchi S."/>
            <person name="Viragh M."/>
            <person name="Kuo A."/>
            <person name="Thoen E."/>
            <person name="Andreopoulos B."/>
            <person name="Lu D."/>
            <person name="Skrede I."/>
            <person name="Drula E."/>
            <person name="Henrissat B."/>
            <person name="Morin E."/>
            <person name="Kohler A."/>
            <person name="Barry K."/>
            <person name="LaButti K."/>
            <person name="Morin E."/>
            <person name="Salamov A."/>
            <person name="Lipzen A."/>
            <person name="Mereny Z."/>
            <person name="Hegedus B."/>
            <person name="Baldrian P."/>
            <person name="Stursova M."/>
            <person name="Weitz H."/>
            <person name="Taylor A."/>
            <person name="Grigoriev I.V."/>
            <person name="Nagy L.G."/>
            <person name="Martin F."/>
            <person name="Kauserud H."/>
        </authorList>
    </citation>
    <scope>NUCLEOTIDE SEQUENCE</scope>
    <source>
        <strain evidence="1">CBHHK188m</strain>
    </source>
</reference>
<comment type="caution">
    <text evidence="1">The sequence shown here is derived from an EMBL/GenBank/DDBJ whole genome shotgun (WGS) entry which is preliminary data.</text>
</comment>
<accession>A0AAD7ML51</accession>
<name>A0AAD7ML51_9AGAR</name>
<protein>
    <submittedName>
        <fullName evidence="1">Uncharacterized protein</fullName>
    </submittedName>
</protein>
<dbReference type="EMBL" id="JARJLG010000270">
    <property type="protein sequence ID" value="KAJ7721256.1"/>
    <property type="molecule type" value="Genomic_DNA"/>
</dbReference>
<dbReference type="Proteomes" id="UP001215280">
    <property type="component" value="Unassembled WGS sequence"/>
</dbReference>
<dbReference type="AlphaFoldDB" id="A0AAD7ML51"/>
<keyword evidence="2" id="KW-1185">Reference proteome</keyword>
<evidence type="ECO:0000313" key="2">
    <source>
        <dbReference type="Proteomes" id="UP001215280"/>
    </source>
</evidence>
<sequence>MIPFLYRTRFYYQYSEDRLCTCPLIVHGLLHIPDDILFCGQSGLRSRRFPWANLNKIILHRAYLEQLGARYDLEDELSSPSKPKNSLSSGEYTYDEYPQAILRLPYKKNYMPDEDTRKKAAQYFADILGQRQKDILPLLPEVMPSFGKLRIVDGDSIRTASACGDGSVAERDMSFIRYEIQTRRVVAEPWQSKIFYGRLERVLVSVLGSLSTKKCLMAVITPCRNTQGKDAFLEMTTYRGMGSVIVVDLQCVVAVIGRVETRGSWKIVDRTGGLIHPEFAQSEGVDDDDVDLED</sequence>